<name>A0A9N8L1R2_CHRIL</name>
<dbReference type="AlphaFoldDB" id="A0A9N8L1R2"/>
<reference evidence="1" key="1">
    <citation type="submission" date="2021-12" db="EMBL/GenBank/DDBJ databases">
        <authorList>
            <person name="King R."/>
        </authorList>
    </citation>
    <scope>NUCLEOTIDE SEQUENCE</scope>
</reference>
<accession>A0A9N8L1R2</accession>
<protein>
    <submittedName>
        <fullName evidence="1">Uncharacterized protein</fullName>
    </submittedName>
</protein>
<gene>
    <name evidence="1" type="ORF">CINC_LOCUS1192</name>
</gene>
<sequence>MSMQPRETEMLELAIKQEETEFIDLSVLRLVSVPHKTLNICPCTVDDPPDSEAENLMTLNQEGKNEKKSPCPTKGPVMVKRRALCVVQQDLDLSGVYKPDDIMSDVN</sequence>
<organism evidence="1 2">
    <name type="scientific">Chrysodeixis includens</name>
    <name type="common">Soybean looper</name>
    <name type="synonym">Pseudoplusia includens</name>
    <dbReference type="NCBI Taxonomy" id="689277"/>
    <lineage>
        <taxon>Eukaryota</taxon>
        <taxon>Metazoa</taxon>
        <taxon>Ecdysozoa</taxon>
        <taxon>Arthropoda</taxon>
        <taxon>Hexapoda</taxon>
        <taxon>Insecta</taxon>
        <taxon>Pterygota</taxon>
        <taxon>Neoptera</taxon>
        <taxon>Endopterygota</taxon>
        <taxon>Lepidoptera</taxon>
        <taxon>Glossata</taxon>
        <taxon>Ditrysia</taxon>
        <taxon>Noctuoidea</taxon>
        <taxon>Noctuidae</taxon>
        <taxon>Plusiinae</taxon>
        <taxon>Chrysodeixis</taxon>
    </lineage>
</organism>
<proteinExistence type="predicted"/>
<keyword evidence="2" id="KW-1185">Reference proteome</keyword>
<dbReference type="Proteomes" id="UP001154114">
    <property type="component" value="Chromosome 10"/>
</dbReference>
<evidence type="ECO:0000313" key="1">
    <source>
        <dbReference type="EMBL" id="CAD0199498.1"/>
    </source>
</evidence>
<dbReference type="EMBL" id="LR824013">
    <property type="protein sequence ID" value="CAD0199498.1"/>
    <property type="molecule type" value="Genomic_DNA"/>
</dbReference>
<evidence type="ECO:0000313" key="2">
    <source>
        <dbReference type="Proteomes" id="UP001154114"/>
    </source>
</evidence>